<evidence type="ECO:0000256" key="1">
    <source>
        <dbReference type="SAM" id="Phobius"/>
    </source>
</evidence>
<evidence type="ECO:0000313" key="2">
    <source>
        <dbReference type="EMBL" id="OQZ94785.1"/>
    </source>
</evidence>
<protein>
    <recommendedName>
        <fullName evidence="4">DUF732 domain-containing protein</fullName>
    </recommendedName>
</protein>
<gene>
    <name evidence="2" type="ORF">BST10_17480</name>
</gene>
<dbReference type="EMBL" id="MVHC01000024">
    <property type="protein sequence ID" value="OQZ94785.1"/>
    <property type="molecule type" value="Genomic_DNA"/>
</dbReference>
<name>A0ABX3RL80_MYCAL</name>
<reference evidence="2 3" key="1">
    <citation type="submission" date="2016-12" db="EMBL/GenBank/DDBJ databases">
        <title>The new phylogeny of genus Mycobacterium.</title>
        <authorList>
            <person name="Tortoli E."/>
            <person name="Trovato A."/>
            <person name="Cirillo D.M."/>
        </authorList>
    </citation>
    <scope>NUCLEOTIDE SEQUENCE [LARGE SCALE GENOMIC DNA]</scope>
    <source>
        <strain evidence="2 3">DSM 45454</strain>
    </source>
</reference>
<organism evidence="2 3">
    <name type="scientific">Mycolicibacter algericus DSM 45454</name>
    <dbReference type="NCBI Taxonomy" id="723879"/>
    <lineage>
        <taxon>Bacteria</taxon>
        <taxon>Bacillati</taxon>
        <taxon>Actinomycetota</taxon>
        <taxon>Actinomycetes</taxon>
        <taxon>Mycobacteriales</taxon>
        <taxon>Mycobacteriaceae</taxon>
        <taxon>Mycolicibacter</taxon>
    </lineage>
</organism>
<keyword evidence="1" id="KW-0472">Membrane</keyword>
<proteinExistence type="predicted"/>
<evidence type="ECO:0000313" key="3">
    <source>
        <dbReference type="Proteomes" id="UP000192693"/>
    </source>
</evidence>
<evidence type="ECO:0008006" key="4">
    <source>
        <dbReference type="Google" id="ProtNLM"/>
    </source>
</evidence>
<keyword evidence="1" id="KW-0812">Transmembrane</keyword>
<accession>A0ABX3RL80</accession>
<keyword evidence="3" id="KW-1185">Reference proteome</keyword>
<dbReference type="Proteomes" id="UP000192693">
    <property type="component" value="Unassembled WGS sequence"/>
</dbReference>
<keyword evidence="1" id="KW-1133">Transmembrane helix</keyword>
<comment type="caution">
    <text evidence="2">The sequence shown here is derived from an EMBL/GenBank/DDBJ whole genome shotgun (WGS) entry which is preliminary data.</text>
</comment>
<feature type="transmembrane region" description="Helical" evidence="1">
    <location>
        <begin position="32"/>
        <end position="56"/>
    </location>
</feature>
<sequence>MSRRRREDFAILRSGPVIADPGARRSIAIMSWVARFTAPLTACCVSAVALVGAWIVPAPANADDSGFMKYLNSHGYTARYAGDEPISEPSVRALGHMICENLRVGRSVAVQAPNYPAWPQFTLIAEAAQHELCPGL</sequence>